<feature type="compositionally biased region" description="Basic residues" evidence="4">
    <location>
        <begin position="1"/>
        <end position="11"/>
    </location>
</feature>
<dbReference type="SMART" id="SM00717">
    <property type="entry name" value="SANT"/>
    <property type="match status" value="1"/>
</dbReference>
<evidence type="ECO:0000313" key="8">
    <source>
        <dbReference type="EMBL" id="KAK9664261.1"/>
    </source>
</evidence>
<dbReference type="InterPro" id="IPR017930">
    <property type="entry name" value="Myb_dom"/>
</dbReference>
<name>A0AAW1GPN6_SAPOF</name>
<feature type="compositionally biased region" description="Polar residues" evidence="4">
    <location>
        <begin position="290"/>
        <end position="299"/>
    </location>
</feature>
<feature type="compositionally biased region" description="Basic and acidic residues" evidence="4">
    <location>
        <begin position="451"/>
        <end position="467"/>
    </location>
</feature>
<dbReference type="PROSITE" id="PS50090">
    <property type="entry name" value="MYB_LIKE"/>
    <property type="match status" value="1"/>
</dbReference>
<comment type="subcellular location">
    <subcellularLocation>
        <location evidence="1">Nucleus</location>
    </subcellularLocation>
</comment>
<evidence type="ECO:0000259" key="7">
    <source>
        <dbReference type="PROSITE" id="PS51294"/>
    </source>
</evidence>
<feature type="coiled-coil region" evidence="3">
    <location>
        <begin position="905"/>
        <end position="932"/>
    </location>
</feature>
<feature type="region of interest" description="Disordered" evidence="4">
    <location>
        <begin position="1"/>
        <end position="43"/>
    </location>
</feature>
<feature type="domain" description="Myb-like" evidence="5">
    <location>
        <begin position="47"/>
        <end position="77"/>
    </location>
</feature>
<organism evidence="8 9">
    <name type="scientific">Saponaria officinalis</name>
    <name type="common">Common soapwort</name>
    <name type="synonym">Lychnis saponaria</name>
    <dbReference type="NCBI Taxonomy" id="3572"/>
    <lineage>
        <taxon>Eukaryota</taxon>
        <taxon>Viridiplantae</taxon>
        <taxon>Streptophyta</taxon>
        <taxon>Embryophyta</taxon>
        <taxon>Tracheophyta</taxon>
        <taxon>Spermatophyta</taxon>
        <taxon>Magnoliopsida</taxon>
        <taxon>eudicotyledons</taxon>
        <taxon>Gunneridae</taxon>
        <taxon>Pentapetalae</taxon>
        <taxon>Caryophyllales</taxon>
        <taxon>Caryophyllaceae</taxon>
        <taxon>Caryophylleae</taxon>
        <taxon>Saponaria</taxon>
    </lineage>
</organism>
<evidence type="ECO:0000313" key="9">
    <source>
        <dbReference type="Proteomes" id="UP001443914"/>
    </source>
</evidence>
<dbReference type="InterPro" id="IPR001005">
    <property type="entry name" value="SANT/Myb"/>
</dbReference>
<keyword evidence="2" id="KW-0539">Nucleus</keyword>
<feature type="region of interest" description="Disordered" evidence="4">
    <location>
        <begin position="272"/>
        <end position="340"/>
    </location>
</feature>
<keyword evidence="3" id="KW-0175">Coiled coil</keyword>
<dbReference type="Proteomes" id="UP001443914">
    <property type="component" value="Unassembled WGS sequence"/>
</dbReference>
<dbReference type="AlphaFoldDB" id="A0AAW1GPN6"/>
<evidence type="ECO:0008006" key="10">
    <source>
        <dbReference type="Google" id="ProtNLM"/>
    </source>
</evidence>
<reference evidence="8 9" key="1">
    <citation type="submission" date="2024-03" db="EMBL/GenBank/DDBJ databases">
        <title>WGS assembly of Saponaria officinalis var. Norfolk2.</title>
        <authorList>
            <person name="Jenkins J."/>
            <person name="Shu S."/>
            <person name="Grimwood J."/>
            <person name="Barry K."/>
            <person name="Goodstein D."/>
            <person name="Schmutz J."/>
            <person name="Leebens-Mack J."/>
            <person name="Osbourn A."/>
        </authorList>
    </citation>
    <scope>NUCLEOTIDE SEQUENCE [LARGE SCALE GENOMIC DNA]</scope>
    <source>
        <strain evidence="9">cv. Norfolk2</strain>
        <strain evidence="8">JIC</strain>
        <tissue evidence="8">Leaf</tissue>
    </source>
</reference>
<dbReference type="Pfam" id="PF06584">
    <property type="entry name" value="DIRP"/>
    <property type="match status" value="1"/>
</dbReference>
<dbReference type="InterPro" id="IPR009057">
    <property type="entry name" value="Homeodomain-like_sf"/>
</dbReference>
<feature type="compositionally biased region" description="Acidic residues" evidence="4">
    <location>
        <begin position="331"/>
        <end position="340"/>
    </location>
</feature>
<dbReference type="EMBL" id="JBDFQZ010000014">
    <property type="protein sequence ID" value="KAK9664258.1"/>
    <property type="molecule type" value="Genomic_DNA"/>
</dbReference>
<proteinExistence type="predicted"/>
<dbReference type="PANTHER" id="PTHR21689">
    <property type="entry name" value="LIN-9"/>
    <property type="match status" value="1"/>
</dbReference>
<gene>
    <name evidence="8" type="ORF">RND81_14G029300</name>
</gene>
<feature type="domain" description="HTH myb-type" evidence="7">
    <location>
        <begin position="47"/>
        <end position="77"/>
    </location>
</feature>
<dbReference type="PANTHER" id="PTHR21689:SF2">
    <property type="entry name" value="PROTEIN LIN-9 HOMOLOG"/>
    <property type="match status" value="1"/>
</dbReference>
<comment type="caution">
    <text evidence="8">The sequence shown here is derived from an EMBL/GenBank/DDBJ whole genome shotgun (WGS) entry which is preliminary data.</text>
</comment>
<dbReference type="Gene3D" id="1.20.58.1880">
    <property type="match status" value="1"/>
</dbReference>
<feature type="compositionally biased region" description="Basic and acidic residues" evidence="4">
    <location>
        <begin position="479"/>
        <end position="489"/>
    </location>
</feature>
<dbReference type="Pfam" id="PF00249">
    <property type="entry name" value="Myb_DNA-binding"/>
    <property type="match status" value="1"/>
</dbReference>
<dbReference type="GO" id="GO:0051726">
    <property type="term" value="P:regulation of cell cycle"/>
    <property type="evidence" value="ECO:0007669"/>
    <property type="project" value="TreeGrafter"/>
</dbReference>
<dbReference type="InterPro" id="IPR033471">
    <property type="entry name" value="DIRP"/>
</dbReference>
<feature type="domain" description="SANT" evidence="6">
    <location>
        <begin position="42"/>
        <end position="79"/>
    </location>
</feature>
<dbReference type="EMBL" id="JBDFQZ010000014">
    <property type="protein sequence ID" value="KAK9664261.1"/>
    <property type="molecule type" value="Genomic_DNA"/>
</dbReference>
<dbReference type="CDD" id="cd00167">
    <property type="entry name" value="SANT"/>
    <property type="match status" value="1"/>
</dbReference>
<dbReference type="SMART" id="SM01135">
    <property type="entry name" value="DIRP"/>
    <property type="match status" value="1"/>
</dbReference>
<dbReference type="PROSITE" id="PS51294">
    <property type="entry name" value="HTH_MYB"/>
    <property type="match status" value="1"/>
</dbReference>
<feature type="region of interest" description="Disordered" evidence="4">
    <location>
        <begin position="235"/>
        <end position="256"/>
    </location>
</feature>
<evidence type="ECO:0000256" key="4">
    <source>
        <dbReference type="SAM" id="MobiDB-lite"/>
    </source>
</evidence>
<evidence type="ECO:0000256" key="3">
    <source>
        <dbReference type="SAM" id="Coils"/>
    </source>
</evidence>
<feature type="region of interest" description="Disordered" evidence="4">
    <location>
        <begin position="430"/>
        <end position="542"/>
    </location>
</feature>
<evidence type="ECO:0000256" key="2">
    <source>
        <dbReference type="ARBA" id="ARBA00023242"/>
    </source>
</evidence>
<evidence type="ECO:0000256" key="1">
    <source>
        <dbReference type="ARBA" id="ARBA00004123"/>
    </source>
</evidence>
<dbReference type="InterPro" id="IPR010561">
    <property type="entry name" value="LIN-9/ALY1"/>
</dbReference>
<dbReference type="GO" id="GO:0005654">
    <property type="term" value="C:nucleoplasm"/>
    <property type="evidence" value="ECO:0007669"/>
    <property type="project" value="TreeGrafter"/>
</dbReference>
<dbReference type="GO" id="GO:0006351">
    <property type="term" value="P:DNA-templated transcription"/>
    <property type="evidence" value="ECO:0007669"/>
    <property type="project" value="InterPro"/>
</dbReference>
<protein>
    <recommendedName>
        <fullName evidence="10">SANT domain-containing protein</fullName>
    </recommendedName>
</protein>
<sequence length="1179" mass="130950">MAPVRKSRSVNKRFSYPNDVSPSKDGNSGGKSNKRKRKVSDMLGPQWSKEELQRFYEAYRKYGKDWKKVAAAVRNRSLEMVEALYTMNRAYLSLPEGTASVVGLIAMMTDHYSILEGTDSEQESNDGVETARKPHKRPRGKLQLNTRGLDRHLSDGSRSQSLPTSYGCLSLLKRRRPDGNQPRAVGKRTPRIPVRYTHDSIEKYISPHRQGLKSKLDTADDDVAHEVALTLAEASHRGDSPHVSQTPNKKRGTAIASPGAFGERMCSESEMTSAKNTGNGVDDDACEGSLGSTEGNNSFLREKPNFTGRKNTCTSFQPKARKSYEKKVETEDGANNDVDDIKEACSGTEEGQRLSNCDSKLGAESRNLAFGRSPGQASKKRSKKVLFGGDESVALDALQALADLSLMMPSTTAEAESTMPFTGEKECHIAQSRPQKIVHARTKQRASPSKNRAELSAHNSELSEPKTLKSRKVSSPDSRLVEEMKDQGTRRRKQKSSMVKNPALDVKAHADVSATQKELLDQEMRPVVKSRRSSQNASHQYHGQLVRFSEHCSSSTDIKKEGDDAALSPIEAPADSNINSLTKSRSRRKLNKLHINRNSRDLKNLEGLTIDKSNTSTLLSHHNIVGVKEKLSNCLSNYRVRRWCVCEWFYSAIDYPWFAKSEFVEYLYHVGLGHVPRLTRVEWGVIRSSLGKPRRFSEQFLNEEKEKLNYYRDSVRHHYTDLRMGKREGLPADLARPLTVGQRVISIHPRSREVHNGSILTVDHSRCRVQFDKPDLGVEFIKDVDCMPLNPLENMPTSLKRHSVIVDKLYEALKQFNVGERSEDIMKEDLVKITPNKKVQNVNGASDVTPSFLTNIMSKQAKECIVSPLAYGKVGNSDVSPQQAITYQQSALSQIQAKEADIRALAELTRALDKKNALVTELKRMNDDVSENSSLKGVDSFKKQYAAVLVQLNEVLDQVSSALLCLRQRNTYQGNSALTGHKPMSGFEHHGNTVSSFNCLPPDSQETGSHVYEIVDTSRVNARKMVDAVLQVVSSIKEAANVGHKIDSSIDHGTGLPSVDKCPTSLQMSQANGSLACQNQLFSRTADVVASDQPLDVCSNKASSNGEPVPSELITSCVATLLMIQKCTERQFPPAEVAQILDFAVTSLQPRCPQNLPVYSEIQKCMGIIRNQILALIPT</sequence>
<dbReference type="GO" id="GO:0006357">
    <property type="term" value="P:regulation of transcription by RNA polymerase II"/>
    <property type="evidence" value="ECO:0007669"/>
    <property type="project" value="TreeGrafter"/>
</dbReference>
<keyword evidence="9" id="KW-1185">Reference proteome</keyword>
<evidence type="ECO:0000259" key="5">
    <source>
        <dbReference type="PROSITE" id="PS50090"/>
    </source>
</evidence>
<evidence type="ECO:0000259" key="6">
    <source>
        <dbReference type="PROSITE" id="PS51293"/>
    </source>
</evidence>
<feature type="compositionally biased region" description="Polar residues" evidence="4">
    <location>
        <begin position="308"/>
        <end position="317"/>
    </location>
</feature>
<dbReference type="GO" id="GO:0017053">
    <property type="term" value="C:transcription repressor complex"/>
    <property type="evidence" value="ECO:0007669"/>
    <property type="project" value="InterPro"/>
</dbReference>
<dbReference type="InterPro" id="IPR017884">
    <property type="entry name" value="SANT_dom"/>
</dbReference>
<dbReference type="PROSITE" id="PS51293">
    <property type="entry name" value="SANT"/>
    <property type="match status" value="1"/>
</dbReference>
<dbReference type="GO" id="GO:0003677">
    <property type="term" value="F:DNA binding"/>
    <property type="evidence" value="ECO:0007669"/>
    <property type="project" value="TreeGrafter"/>
</dbReference>
<feature type="region of interest" description="Disordered" evidence="4">
    <location>
        <begin position="116"/>
        <end position="191"/>
    </location>
</feature>
<dbReference type="SUPFAM" id="SSF46689">
    <property type="entry name" value="Homeodomain-like"/>
    <property type="match status" value="1"/>
</dbReference>
<accession>A0AAW1GPN6</accession>